<keyword evidence="2" id="KW-1185">Reference proteome</keyword>
<dbReference type="InterPro" id="IPR003795">
    <property type="entry name" value="DUF192"/>
</dbReference>
<dbReference type="EMBL" id="JBHSXL010000006">
    <property type="protein sequence ID" value="MFC6892551.1"/>
    <property type="molecule type" value="Genomic_DNA"/>
</dbReference>
<dbReference type="Proteomes" id="UP001596296">
    <property type="component" value="Unassembled WGS sequence"/>
</dbReference>
<dbReference type="AlphaFoldDB" id="A0ABD5UWN5"/>
<dbReference type="InterPro" id="IPR038695">
    <property type="entry name" value="Saro_0823-like_sf"/>
</dbReference>
<protein>
    <submittedName>
        <fullName evidence="1">DUF192 domain-containing protein</fullName>
    </submittedName>
</protein>
<evidence type="ECO:0000313" key="1">
    <source>
        <dbReference type="EMBL" id="MFC6892551.1"/>
    </source>
</evidence>
<evidence type="ECO:0000313" key="2">
    <source>
        <dbReference type="Proteomes" id="UP001596296"/>
    </source>
</evidence>
<accession>A0ABD5UWN5</accession>
<comment type="caution">
    <text evidence="1">The sequence shown here is derived from an EMBL/GenBank/DDBJ whole genome shotgun (WGS) entry which is preliminary data.</text>
</comment>
<dbReference type="PANTHER" id="PTHR37953:SF1">
    <property type="entry name" value="UPF0127 PROTEIN MJ1496"/>
    <property type="match status" value="1"/>
</dbReference>
<name>A0ABD5UWN5_9EURY</name>
<sequence>MNRRLTVVGLLLVAAALGVLAVDLWPGDPGEYERTTIEVEDGTTGDRLATVDVRIADTRDKRYTGLSETDSLDPNEGMLFVHDEVGTHAYVMRNMSFPLDILFVDADGTITTIHSAEADSDDRFEGRGRYVLEVRYGYAAENGIEVGDRVIVDR</sequence>
<proteinExistence type="predicted"/>
<dbReference type="Pfam" id="PF02643">
    <property type="entry name" value="DUF192"/>
    <property type="match status" value="1"/>
</dbReference>
<organism evidence="1 2">
    <name type="scientific">Halopenitus salinus</name>
    <dbReference type="NCBI Taxonomy" id="1198295"/>
    <lineage>
        <taxon>Archaea</taxon>
        <taxon>Methanobacteriati</taxon>
        <taxon>Methanobacteriota</taxon>
        <taxon>Stenosarchaea group</taxon>
        <taxon>Halobacteria</taxon>
        <taxon>Halobacteriales</taxon>
        <taxon>Haloferacaceae</taxon>
        <taxon>Halopenitus</taxon>
    </lineage>
</organism>
<dbReference type="Gene3D" id="2.60.120.1140">
    <property type="entry name" value="Protein of unknown function DUF192"/>
    <property type="match status" value="1"/>
</dbReference>
<dbReference type="RefSeq" id="WP_379742938.1">
    <property type="nucleotide sequence ID" value="NZ_JBHSVN010000001.1"/>
</dbReference>
<reference evidence="1 2" key="1">
    <citation type="journal article" date="2019" name="Int. J. Syst. Evol. Microbiol.">
        <title>The Global Catalogue of Microorganisms (GCM) 10K type strain sequencing project: providing services to taxonomists for standard genome sequencing and annotation.</title>
        <authorList>
            <consortium name="The Broad Institute Genomics Platform"/>
            <consortium name="The Broad Institute Genome Sequencing Center for Infectious Disease"/>
            <person name="Wu L."/>
            <person name="Ma J."/>
        </authorList>
    </citation>
    <scope>NUCLEOTIDE SEQUENCE [LARGE SCALE GENOMIC DNA]</scope>
    <source>
        <strain evidence="1 2">SKJ47</strain>
    </source>
</reference>
<dbReference type="PANTHER" id="PTHR37953">
    <property type="entry name" value="UPF0127 PROTEIN MJ1496"/>
    <property type="match status" value="1"/>
</dbReference>
<gene>
    <name evidence="1" type="ORF">ACFQE9_08020</name>
</gene>